<evidence type="ECO:0000313" key="5">
    <source>
        <dbReference type="Proteomes" id="UP000430345"/>
    </source>
</evidence>
<dbReference type="SUPFAM" id="SSF47240">
    <property type="entry name" value="Ferritin-like"/>
    <property type="match status" value="1"/>
</dbReference>
<evidence type="ECO:0000256" key="1">
    <source>
        <dbReference type="ARBA" id="ARBA00033738"/>
    </source>
</evidence>
<dbReference type="InterPro" id="IPR009078">
    <property type="entry name" value="Ferritin-like_SF"/>
</dbReference>
<dbReference type="Gene3D" id="1.20.5.420">
    <property type="entry name" value="Immunoglobulin FC, subunit C"/>
    <property type="match status" value="1"/>
</dbReference>
<comment type="subcellular location">
    <subcellularLocation>
        <location evidence="1">Encapsulin nanocompartment</location>
    </subcellularLocation>
</comment>
<dbReference type="InterPro" id="IPR051429">
    <property type="entry name" value="Encapsulin_nc"/>
</dbReference>
<feature type="domain" description="Ferritin-like diiron" evidence="3">
    <location>
        <begin position="101"/>
        <end position="171"/>
    </location>
</feature>
<dbReference type="CDD" id="cd00657">
    <property type="entry name" value="Ferritin_like"/>
    <property type="match status" value="1"/>
</dbReference>
<dbReference type="PROSITE" id="PS50905">
    <property type="entry name" value="FERRITIN_LIKE"/>
    <property type="match status" value="1"/>
</dbReference>
<keyword evidence="2" id="KW-1284">Encapsulin nanocompartment</keyword>
<dbReference type="InterPro" id="IPR009040">
    <property type="entry name" value="Ferritin-like_diiron"/>
</dbReference>
<evidence type="ECO:0000259" key="3">
    <source>
        <dbReference type="PROSITE" id="PS50905"/>
    </source>
</evidence>
<accession>A0A6I1MJK9</accession>
<organism evidence="4 5">
    <name type="scientific">Clostridium tarantellae</name>
    <dbReference type="NCBI Taxonomy" id="39493"/>
    <lineage>
        <taxon>Bacteria</taxon>
        <taxon>Bacillati</taxon>
        <taxon>Bacillota</taxon>
        <taxon>Clostridia</taxon>
        <taxon>Eubacteriales</taxon>
        <taxon>Clostridiaceae</taxon>
        <taxon>Clostridium</taxon>
    </lineage>
</organism>
<proteinExistence type="predicted"/>
<gene>
    <name evidence="4" type="ORF">GBZ86_03875</name>
</gene>
<dbReference type="RefSeq" id="WP_152887927.1">
    <property type="nucleotide sequence ID" value="NZ_WHJC01000027.1"/>
</dbReference>
<dbReference type="OrthoDB" id="9811690at2"/>
<dbReference type="PANTHER" id="PTHR37165:SF1">
    <property type="entry name" value="TYPE 1 ENCAPSULIN SHELL PROTEIN"/>
    <property type="match status" value="1"/>
</dbReference>
<dbReference type="PANTHER" id="PTHR37165">
    <property type="entry name" value="PEPTIDASE U56 FAMILY"/>
    <property type="match status" value="1"/>
</dbReference>
<dbReference type="GO" id="GO:0140737">
    <property type="term" value="C:encapsulin nanocompartment"/>
    <property type="evidence" value="ECO:0007669"/>
    <property type="project" value="UniProtKB-SubCell"/>
</dbReference>
<dbReference type="EMBL" id="WHJC01000027">
    <property type="protein sequence ID" value="MPQ42893.1"/>
    <property type="molecule type" value="Genomic_DNA"/>
</dbReference>
<evidence type="ECO:0000313" key="4">
    <source>
        <dbReference type="EMBL" id="MPQ42893.1"/>
    </source>
</evidence>
<sequence length="171" mass="20038">MSYTTDRQPQGKGKSLSILLREALISECVAINDYSSHLIFIDNKEVKEIIHHILEEEKEHFGLFLEALRKVDNDQHMLAKKIKEEIHISSYDKVKEYGHDKKNKKAILSNLRELIKGELEATVLYESFLEYIDDKEIVDIIKKIAKEEKEHLEELTRVMIILDKDKYGLLD</sequence>
<comment type="caution">
    <text evidence="4">The sequence shown here is derived from an EMBL/GenBank/DDBJ whole genome shotgun (WGS) entry which is preliminary data.</text>
</comment>
<dbReference type="Gene3D" id="6.10.140.1960">
    <property type="match status" value="1"/>
</dbReference>
<dbReference type="Proteomes" id="UP000430345">
    <property type="component" value="Unassembled WGS sequence"/>
</dbReference>
<evidence type="ECO:0000256" key="2">
    <source>
        <dbReference type="ARBA" id="ARBA00033787"/>
    </source>
</evidence>
<keyword evidence="5" id="KW-1185">Reference proteome</keyword>
<name>A0A6I1MJK9_9CLOT</name>
<protein>
    <submittedName>
        <fullName evidence="4">Ferritin-like domain-containing protein</fullName>
    </submittedName>
</protein>
<reference evidence="4 5" key="1">
    <citation type="submission" date="2019-10" db="EMBL/GenBank/DDBJ databases">
        <title>The Genome Sequence of Clostridium tarantellae Isolated from Fish Brain.</title>
        <authorList>
            <person name="Bano L."/>
            <person name="Kiel M."/>
            <person name="Sales G."/>
            <person name="Doxey A.C."/>
            <person name="Mansfield M.J."/>
            <person name="Schiavone M."/>
            <person name="Rossetto O."/>
            <person name="Pirazzini M."/>
            <person name="Dobrindt U."/>
            <person name="Montecucco C."/>
        </authorList>
    </citation>
    <scope>NUCLEOTIDE SEQUENCE [LARGE SCALE GENOMIC DNA]</scope>
    <source>
        <strain evidence="4 5">DSM 3997</strain>
    </source>
</reference>
<dbReference type="AlphaFoldDB" id="A0A6I1MJK9"/>